<keyword evidence="3" id="KW-0812">Transmembrane</keyword>
<keyword evidence="1" id="KW-0732">Signal</keyword>
<proteinExistence type="predicted"/>
<comment type="caution">
    <text evidence="4">The sequence shown here is derived from an EMBL/GenBank/DDBJ whole genome shotgun (WGS) entry which is preliminary data.</text>
</comment>
<feature type="transmembrane region" description="Helical" evidence="3">
    <location>
        <begin position="564"/>
        <end position="588"/>
    </location>
</feature>
<evidence type="ECO:0000256" key="2">
    <source>
        <dbReference type="SAM" id="MobiDB-lite"/>
    </source>
</evidence>
<keyword evidence="5" id="KW-1185">Reference proteome</keyword>
<dbReference type="PANTHER" id="PTHR24373:SF370">
    <property type="entry name" value="FISH-LIPS, ISOFORM E"/>
    <property type="match status" value="1"/>
</dbReference>
<keyword evidence="3" id="KW-1133">Transmembrane helix</keyword>
<dbReference type="InterPro" id="IPR032675">
    <property type="entry name" value="LRR_dom_sf"/>
</dbReference>
<evidence type="ECO:0000313" key="5">
    <source>
        <dbReference type="Proteomes" id="UP001642520"/>
    </source>
</evidence>
<feature type="transmembrane region" description="Helical" evidence="3">
    <location>
        <begin position="27"/>
        <end position="48"/>
    </location>
</feature>
<dbReference type="Gene3D" id="3.80.10.10">
    <property type="entry name" value="Ribonuclease Inhibitor"/>
    <property type="match status" value="1"/>
</dbReference>
<protein>
    <submittedName>
        <fullName evidence="4">Uncharacterized protein</fullName>
    </submittedName>
</protein>
<organism evidence="4 5">
    <name type="scientific">Xylocopa violacea</name>
    <name type="common">Violet carpenter bee</name>
    <name type="synonym">Apis violacea</name>
    <dbReference type="NCBI Taxonomy" id="135666"/>
    <lineage>
        <taxon>Eukaryota</taxon>
        <taxon>Metazoa</taxon>
        <taxon>Ecdysozoa</taxon>
        <taxon>Arthropoda</taxon>
        <taxon>Hexapoda</taxon>
        <taxon>Insecta</taxon>
        <taxon>Pterygota</taxon>
        <taxon>Neoptera</taxon>
        <taxon>Endopterygota</taxon>
        <taxon>Hymenoptera</taxon>
        <taxon>Apocrita</taxon>
        <taxon>Aculeata</taxon>
        <taxon>Apoidea</taxon>
        <taxon>Anthophila</taxon>
        <taxon>Apidae</taxon>
        <taxon>Xylocopa</taxon>
        <taxon>Xylocopa</taxon>
    </lineage>
</organism>
<sequence>MFVRKLRISSGPLPDCQELNSFAWRKLLAIASMFGLLVFSLWIWYVLWTALSNNAAEKLGLARDSKLDIGKDSSRFQRIMISSFEQAVTPTYCRITPCSAVSCSSIPRNTDPGTVASNFIESEFKFQCENVISVALSFDDCVFPENTLRKDWLRTSVSIDELTFNGCHLREIEDDAFLSSIYGQTRKLAMINNNLGSLRKAMFRHLNKLQDLVIEQNFIKSIEFNLLESVASSLTSLGLDGTIDDREVLRNITGIPDSLWNLQMLSLRGNSIPVLDAELFVGVPSVKSVYLDNSKVRTVSHDVLDPIISSIEQMVLSDNNIATLPEGLKNSLLIALASHAKFKLSVHNNPWHCDCDLKWMQDLIRSRPTLINQFPTCRTPWINAGKTFTKAEFCYTTYPSNSTVSTTTPQPTKHESSKVDVTTTQMSTTGKETVEVNCTSAHGLLTTAVGSRKLLSSDSLSFQSRYPDFSISEVQDKSILVHLPDMEDGVTLFWFSNDNAKRSLACVKNVASSYLLCNIDPETTYTICLLDDNKGIVSPLNCLAATTSPTYEFSTWLTNSDKSMVFLVSSLSIILILIIGGVLSFLMVRNHPKLLRGNKRVIVVKHRNVDAIVLPRGVDVSDEKQGREIVATYESKSQEDGYVVPLPPARKPLSQRSRLSEMSVQSDEHSYVSEIEPTESQLDSWRLLRMKSDLEKEKSVAPPLPPHPSDAIPSLSLAVDTKGDLDYQMFTV</sequence>
<evidence type="ECO:0000256" key="1">
    <source>
        <dbReference type="ARBA" id="ARBA00022729"/>
    </source>
</evidence>
<evidence type="ECO:0000256" key="3">
    <source>
        <dbReference type="SAM" id="Phobius"/>
    </source>
</evidence>
<dbReference type="Proteomes" id="UP001642520">
    <property type="component" value="Unassembled WGS sequence"/>
</dbReference>
<reference evidence="4 5" key="1">
    <citation type="submission" date="2024-08" db="EMBL/GenBank/DDBJ databases">
        <authorList>
            <person name="Will J Nash"/>
            <person name="Angela Man"/>
            <person name="Seanna McTaggart"/>
            <person name="Kendall Baker"/>
            <person name="Tom Barker"/>
            <person name="Leah Catchpole"/>
            <person name="Alex Durrant"/>
            <person name="Karim Gharbi"/>
            <person name="Naomi Irish"/>
            <person name="Gemy Kaithakottil"/>
            <person name="Debby Ku"/>
            <person name="Aaliyah Providence"/>
            <person name="Felix Shaw"/>
            <person name="David Swarbreck"/>
            <person name="Chris Watkins"/>
            <person name="Ann M. McCartney"/>
            <person name="Giulio Formenti"/>
            <person name="Alice Mouton"/>
            <person name="Noel Vella"/>
            <person name="Bjorn M von Reumont"/>
            <person name="Adriana Vella"/>
            <person name="Wilfried Haerty"/>
        </authorList>
    </citation>
    <scope>NUCLEOTIDE SEQUENCE [LARGE SCALE GENOMIC DNA]</scope>
</reference>
<name>A0ABP1PF70_XYLVO</name>
<dbReference type="SUPFAM" id="SSF52058">
    <property type="entry name" value="L domain-like"/>
    <property type="match status" value="1"/>
</dbReference>
<dbReference type="EMBL" id="CAXAJV020001301">
    <property type="protein sequence ID" value="CAL7951881.1"/>
    <property type="molecule type" value="Genomic_DNA"/>
</dbReference>
<dbReference type="PANTHER" id="PTHR24373">
    <property type="entry name" value="SLIT RELATED LEUCINE-RICH REPEAT NEURONAL PROTEIN"/>
    <property type="match status" value="1"/>
</dbReference>
<evidence type="ECO:0000313" key="4">
    <source>
        <dbReference type="EMBL" id="CAL7951881.1"/>
    </source>
</evidence>
<dbReference type="InterPro" id="IPR050328">
    <property type="entry name" value="Dev_Immune_Receptor"/>
</dbReference>
<feature type="region of interest" description="Disordered" evidence="2">
    <location>
        <begin position="403"/>
        <end position="426"/>
    </location>
</feature>
<accession>A0ABP1PF70</accession>
<gene>
    <name evidence="4" type="ORF">XYLVIOL_LOCUS10755</name>
</gene>
<keyword evidence="3" id="KW-0472">Membrane</keyword>